<dbReference type="KEGG" id="mars:A8C75_03090"/>
<accession>A0A1A9EVJ4</accession>
<dbReference type="STRING" id="1821621.A8C75_03090"/>
<dbReference type="AlphaFoldDB" id="A0A1A9EVJ4"/>
<dbReference type="Gene3D" id="3.30.70.1520">
    <property type="entry name" value="Heterotetrameric sarcosine oxidase"/>
    <property type="match status" value="1"/>
</dbReference>
<reference evidence="2" key="1">
    <citation type="submission" date="2016-05" db="EMBL/GenBank/DDBJ databases">
        <authorList>
            <person name="Baek K."/>
            <person name="Yang S.-J."/>
        </authorList>
    </citation>
    <scope>NUCLEOTIDE SEQUENCE [LARGE SCALE GENOMIC DNA]</scope>
    <source>
        <strain evidence="2">ST58-10</strain>
    </source>
</reference>
<dbReference type="InterPro" id="IPR006280">
    <property type="entry name" value="SoxG_het"/>
</dbReference>
<organism evidence="1 2">
    <name type="scientific">Marinobacterium aestuarii</name>
    <dbReference type="NCBI Taxonomy" id="1821621"/>
    <lineage>
        <taxon>Bacteria</taxon>
        <taxon>Pseudomonadati</taxon>
        <taxon>Pseudomonadota</taxon>
        <taxon>Gammaproteobacteria</taxon>
        <taxon>Oceanospirillales</taxon>
        <taxon>Oceanospirillaceae</taxon>
        <taxon>Marinobacterium</taxon>
    </lineage>
</organism>
<dbReference type="RefSeq" id="WP_067377970.1">
    <property type="nucleotide sequence ID" value="NZ_CP015839.1"/>
</dbReference>
<dbReference type="GO" id="GO:0008115">
    <property type="term" value="F:sarcosine oxidase activity"/>
    <property type="evidence" value="ECO:0007669"/>
    <property type="project" value="InterPro"/>
</dbReference>
<evidence type="ECO:0000313" key="1">
    <source>
        <dbReference type="EMBL" id="ANG61559.1"/>
    </source>
</evidence>
<gene>
    <name evidence="1" type="ORF">A8C75_03090</name>
</gene>
<dbReference type="InterPro" id="IPR007375">
    <property type="entry name" value="SoxG"/>
</dbReference>
<dbReference type="EMBL" id="CP015839">
    <property type="protein sequence ID" value="ANG61559.1"/>
    <property type="molecule type" value="Genomic_DNA"/>
</dbReference>
<dbReference type="Pfam" id="PF04268">
    <property type="entry name" value="SoxG"/>
    <property type="match status" value="1"/>
</dbReference>
<sequence length="227" mass="24371">MSDIIAPTKPAAVEAAPVAAVALMDQLADASIRAESPLYHADLATVAKQGPKTGGVTLQEHKLLGHLVIRGSQDNAGFLAGARAVLGFDLPTQPLTAAEDGALSVRWIAPDEWLVILPGREAFALENRLREAMSGHVAIVNVSGGQTVLELSGPDARAVLKKSTPYDVHDRNFPVGKVVTTVFAKSQAVIRRTGEQSWELVIRRSFADYLWLWLQDACAEFGLVVKD</sequence>
<dbReference type="Gene3D" id="3.30.1360.120">
    <property type="entry name" value="Probable tRNA modification gtpase trme, domain 1"/>
    <property type="match status" value="1"/>
</dbReference>
<name>A0A1A9EVJ4_9GAMM</name>
<dbReference type="SUPFAM" id="SSF103025">
    <property type="entry name" value="Folate-binding domain"/>
    <property type="match status" value="1"/>
</dbReference>
<proteinExistence type="predicted"/>
<keyword evidence="2" id="KW-1185">Reference proteome</keyword>
<dbReference type="NCBIfam" id="TIGR01375">
    <property type="entry name" value="soxG"/>
    <property type="match status" value="1"/>
</dbReference>
<dbReference type="OrthoDB" id="9814782at2"/>
<evidence type="ECO:0000313" key="2">
    <source>
        <dbReference type="Proteomes" id="UP000078070"/>
    </source>
</evidence>
<protein>
    <submittedName>
        <fullName evidence="1">Sarcosine oxidase subunit gamma</fullName>
    </submittedName>
</protein>
<dbReference type="GO" id="GO:1901053">
    <property type="term" value="P:sarcosine catabolic process"/>
    <property type="evidence" value="ECO:0007669"/>
    <property type="project" value="InterPro"/>
</dbReference>
<dbReference type="Proteomes" id="UP000078070">
    <property type="component" value="Chromosome"/>
</dbReference>
<reference evidence="1 2" key="2">
    <citation type="journal article" date="2018" name="Int. J. Syst. Evol. Microbiol.">
        <title>Marinobacterium aestuarii sp. nov., a benzene-degrading marine bacterium isolated from estuary sediment.</title>
        <authorList>
            <person name="Bae S.S."/>
            <person name="Jung J."/>
            <person name="Chung D."/>
            <person name="Baek K."/>
        </authorList>
    </citation>
    <scope>NUCLEOTIDE SEQUENCE [LARGE SCALE GENOMIC DNA]</scope>
    <source>
        <strain evidence="1 2">ST58-10</strain>
    </source>
</reference>
<dbReference type="InterPro" id="IPR027266">
    <property type="entry name" value="TrmE/GcvT-like"/>
</dbReference>